<dbReference type="InterPro" id="IPR052406">
    <property type="entry name" value="Chromatin_Remodeling_Comp"/>
</dbReference>
<evidence type="ECO:0000256" key="1">
    <source>
        <dbReference type="ARBA" id="ARBA00023015"/>
    </source>
</evidence>
<feature type="compositionally biased region" description="Basic residues" evidence="4">
    <location>
        <begin position="113"/>
        <end position="128"/>
    </location>
</feature>
<evidence type="ECO:0000313" key="7">
    <source>
        <dbReference type="Proteomes" id="UP000245591"/>
    </source>
</evidence>
<accession>A0A2U1J5H6</accession>
<keyword evidence="2" id="KW-0804">Transcription</keyword>
<dbReference type="InterPro" id="IPR001606">
    <property type="entry name" value="ARID_dom"/>
</dbReference>
<protein>
    <recommendedName>
        <fullName evidence="5">ARID domain-containing protein</fullName>
    </recommendedName>
</protein>
<dbReference type="EMBL" id="MBFU01000340">
    <property type="protein sequence ID" value="PWA00330.1"/>
    <property type="molecule type" value="Genomic_DNA"/>
</dbReference>
<evidence type="ECO:0000313" key="6">
    <source>
        <dbReference type="EMBL" id="PWA00330.1"/>
    </source>
</evidence>
<dbReference type="InterPro" id="IPR036431">
    <property type="entry name" value="ARID_dom_sf"/>
</dbReference>
<dbReference type="Pfam" id="PF01388">
    <property type="entry name" value="ARID"/>
    <property type="match status" value="1"/>
</dbReference>
<keyword evidence="3" id="KW-0539">Nucleus</keyword>
<evidence type="ECO:0000256" key="4">
    <source>
        <dbReference type="SAM" id="MobiDB-lite"/>
    </source>
</evidence>
<feature type="region of interest" description="Disordered" evidence="4">
    <location>
        <begin position="112"/>
        <end position="141"/>
    </location>
</feature>
<feature type="domain" description="ARID" evidence="5">
    <location>
        <begin position="8"/>
        <end position="100"/>
    </location>
</feature>
<sequence length="843" mass="96459">MTNSIERTPEYKQFIADLIKLHEKIGTPLLIEPVLGSIKMDLLRIYNKVIEMGGHEAVNRDKGWKYVCNLYVFPPTCTNAAYAMKSIYMKYVSCYEDVYYWKNDLSIEESRQTHAKYSQRRTPGRKRKFSESNPSKISYESDDLRKMSLRKRASSRMDVDMNSSLLYNKKQLLFSPNSNELANISAFENSGLVDSKTSSFERGSDIYSNKNVISDDYVRYNSSQNNVSSPQISYRAGVPPYDKNIISQRMGSGVKPYPAHNNFLTNQASLNKAGTLFDKGSITKHLSEVLDGSFLNAYDFLGGARSRIVLALDSGLPNEIEWASKQLLRFSAECSEEYIVEAMSPFLLDSILLHLKNCRNGLRYDVMEHNLVVKTGYMDFDNRGDFDSREAYNQNIKESEFHKMESTVFQNGSFHWKNSISELASNLILSLRNLSAINVRNAIFFSRDDRLLDETILWLNSYKDIWNIGTEAAGYIVELLEILVECCNDSDIPSFEPLFGVMSEIFLKADDSHLIILSASYLYKYLIRTNSRSNSPTFKRTILHVTSDKKTNRKLVHKCLEMLMVIKISDNGMIETISGLLSQMMRAECHSMIFFKEDSKNTQFVCWESSLPDYFDRDLTNCLKIWYKKYDFLLNNSDFAVLEFSENQKTTHRKNDLKLGFYEDIFSLDSVCRQGSGRKTAVAIEKDDNETISDVSAENDFNLNIVSQNLSAMFRLILELCAWSVSLLKITNHKSANEELLRVLSIGFYKSSSRPNLDTETPTNPPGPEMNTRQENQKILSQEQEGIFSPFSTSEKSNSQQGKPSERYSDLFLNDELRESLTDIAIILRSPEAKSFLAAFHAN</sequence>
<evidence type="ECO:0000256" key="2">
    <source>
        <dbReference type="ARBA" id="ARBA00023163"/>
    </source>
</evidence>
<dbReference type="PANTHER" id="PTHR22970">
    <property type="entry name" value="AT-RICH INTERACTIVE DOMAIN-CONTAINING PROTEIN 2"/>
    <property type="match status" value="1"/>
</dbReference>
<evidence type="ECO:0000259" key="5">
    <source>
        <dbReference type="PROSITE" id="PS51011"/>
    </source>
</evidence>
<reference evidence="6 7" key="1">
    <citation type="journal article" date="2018" name="MBio">
        <title>Comparative Genomics Reveals the Core Gene Toolbox for the Fungus-Insect Symbiosis.</title>
        <authorList>
            <person name="Wang Y."/>
            <person name="Stata M."/>
            <person name="Wang W."/>
            <person name="Stajich J.E."/>
            <person name="White M.M."/>
            <person name="Moncalvo J.M."/>
        </authorList>
    </citation>
    <scope>NUCLEOTIDE SEQUENCE [LARGE SCALE GENOMIC DNA]</scope>
    <source>
        <strain evidence="6 7">AUS-126-30</strain>
    </source>
</reference>
<keyword evidence="1" id="KW-0805">Transcription regulation</keyword>
<gene>
    <name evidence="6" type="ORF">BB558_003608</name>
</gene>
<feature type="region of interest" description="Disordered" evidence="4">
    <location>
        <begin position="754"/>
        <end position="773"/>
    </location>
</feature>
<dbReference type="SMART" id="SM01014">
    <property type="entry name" value="ARID"/>
    <property type="match status" value="1"/>
</dbReference>
<dbReference type="SMART" id="SM00501">
    <property type="entry name" value="BRIGHT"/>
    <property type="match status" value="1"/>
</dbReference>
<dbReference type="Proteomes" id="UP000245591">
    <property type="component" value="Unassembled WGS sequence"/>
</dbReference>
<dbReference type="PROSITE" id="PS51011">
    <property type="entry name" value="ARID"/>
    <property type="match status" value="1"/>
</dbReference>
<evidence type="ECO:0000256" key="3">
    <source>
        <dbReference type="ARBA" id="ARBA00023242"/>
    </source>
</evidence>
<dbReference type="PANTHER" id="PTHR22970:SF14">
    <property type="entry name" value="AT-RICH INTERACTIVE DOMAIN-CONTAINING PROTEIN 2"/>
    <property type="match status" value="1"/>
</dbReference>
<keyword evidence="7" id="KW-1185">Reference proteome</keyword>
<organism evidence="6 7">
    <name type="scientific">Smittium angustum</name>
    <dbReference type="NCBI Taxonomy" id="133377"/>
    <lineage>
        <taxon>Eukaryota</taxon>
        <taxon>Fungi</taxon>
        <taxon>Fungi incertae sedis</taxon>
        <taxon>Zoopagomycota</taxon>
        <taxon>Kickxellomycotina</taxon>
        <taxon>Harpellomycetes</taxon>
        <taxon>Harpellales</taxon>
        <taxon>Legeriomycetaceae</taxon>
        <taxon>Smittium</taxon>
    </lineage>
</organism>
<dbReference type="Gene3D" id="1.10.150.60">
    <property type="entry name" value="ARID DNA-binding domain"/>
    <property type="match status" value="1"/>
</dbReference>
<dbReference type="GO" id="GO:0003677">
    <property type="term" value="F:DNA binding"/>
    <property type="evidence" value="ECO:0007669"/>
    <property type="project" value="InterPro"/>
</dbReference>
<proteinExistence type="predicted"/>
<dbReference type="SUPFAM" id="SSF46774">
    <property type="entry name" value="ARID-like"/>
    <property type="match status" value="1"/>
</dbReference>
<comment type="caution">
    <text evidence="6">The sequence shown here is derived from an EMBL/GenBank/DDBJ whole genome shotgun (WGS) entry which is preliminary data.</text>
</comment>
<dbReference type="AlphaFoldDB" id="A0A2U1J5H6"/>
<name>A0A2U1J5H6_SMIAN</name>
<dbReference type="CDD" id="cd16100">
    <property type="entry name" value="ARID"/>
    <property type="match status" value="1"/>
</dbReference>